<dbReference type="PANTHER" id="PTHR20859:SF94">
    <property type="entry name" value="CYTOKINE RECEPTOR FAMILY MEMBER B7"/>
    <property type="match status" value="1"/>
</dbReference>
<keyword evidence="6" id="KW-1185">Reference proteome</keyword>
<evidence type="ECO:0000259" key="3">
    <source>
        <dbReference type="Pfam" id="PF01108"/>
    </source>
</evidence>
<feature type="compositionally biased region" description="Low complexity" evidence="1">
    <location>
        <begin position="336"/>
        <end position="346"/>
    </location>
</feature>
<dbReference type="Pfam" id="PF01108">
    <property type="entry name" value="Tissue_fac"/>
    <property type="match status" value="1"/>
</dbReference>
<feature type="domain" description="Interferon/interleukin receptor" evidence="4">
    <location>
        <begin position="129"/>
        <end position="226"/>
    </location>
</feature>
<dbReference type="InterPro" id="IPR003961">
    <property type="entry name" value="FN3_dom"/>
</dbReference>
<evidence type="ECO:0000256" key="1">
    <source>
        <dbReference type="SAM" id="MobiDB-lite"/>
    </source>
</evidence>
<feature type="transmembrane region" description="Helical" evidence="2">
    <location>
        <begin position="233"/>
        <end position="261"/>
    </location>
</feature>
<dbReference type="GO" id="GO:0005886">
    <property type="term" value="C:plasma membrane"/>
    <property type="evidence" value="ECO:0007669"/>
    <property type="project" value="TreeGrafter"/>
</dbReference>
<dbReference type="Ensembl" id="ENSOABT00000032200.2">
    <property type="protein sequence ID" value="ENSOABP00000031323.1"/>
    <property type="gene ID" value="ENSOABG00000014507.2"/>
</dbReference>
<feature type="domain" description="Fibronectin type-III" evidence="3">
    <location>
        <begin position="19"/>
        <end position="118"/>
    </location>
</feature>
<dbReference type="Pfam" id="PF09294">
    <property type="entry name" value="Interfer-bind"/>
    <property type="match status" value="1"/>
</dbReference>
<reference evidence="5" key="2">
    <citation type="submission" date="2025-09" db="UniProtKB">
        <authorList>
            <consortium name="Ensembl"/>
        </authorList>
    </citation>
    <scope>IDENTIFICATION</scope>
</reference>
<dbReference type="GO" id="GO:0004896">
    <property type="term" value="F:cytokine receptor activity"/>
    <property type="evidence" value="ECO:0007669"/>
    <property type="project" value="TreeGrafter"/>
</dbReference>
<name>A0A668TXM1_OREAU</name>
<evidence type="ECO:0000259" key="4">
    <source>
        <dbReference type="Pfam" id="PF09294"/>
    </source>
</evidence>
<evidence type="ECO:0000313" key="5">
    <source>
        <dbReference type="Ensembl" id="ENSOABP00000031323.1"/>
    </source>
</evidence>
<dbReference type="AlphaFoldDB" id="A0A668TXM1"/>
<dbReference type="OMA" id="IWEGNVT"/>
<dbReference type="InterPro" id="IPR015373">
    <property type="entry name" value="Interferon/interleukin_rcp_dom"/>
</dbReference>
<evidence type="ECO:0000313" key="6">
    <source>
        <dbReference type="Proteomes" id="UP000472276"/>
    </source>
</evidence>
<dbReference type="Gene3D" id="2.60.40.10">
    <property type="entry name" value="Immunoglobulins"/>
    <property type="match status" value="1"/>
</dbReference>
<accession>A0A668TXM1</accession>
<dbReference type="InterPro" id="IPR013783">
    <property type="entry name" value="Ig-like_fold"/>
</dbReference>
<feature type="region of interest" description="Disordered" evidence="1">
    <location>
        <begin position="405"/>
        <end position="433"/>
    </location>
</feature>
<dbReference type="GeneID" id="116314740"/>
<dbReference type="PANTHER" id="PTHR20859">
    <property type="entry name" value="INTERFERON/INTERLEUKIN RECEPTOR"/>
    <property type="match status" value="1"/>
</dbReference>
<dbReference type="RefSeq" id="XP_031588710.1">
    <property type="nucleotide sequence ID" value="XM_031732850.2"/>
</dbReference>
<dbReference type="SUPFAM" id="SSF49265">
    <property type="entry name" value="Fibronectin type III"/>
    <property type="match status" value="2"/>
</dbReference>
<sequence>MVYFQILEMDIKAKLPGFVFLMIYMSLVSGAEGIPGPANVMVKILDGEVILHWDTPEDAPSNYYYKVEMAKNQDEWAMVASCTQINDTYCSLSSFITDFDSGYKARVQLVAGGDESIWVRKKFLLNESKLQPPSFTLWATSSTVTVSVHPKPILKKIFPYGLIYTIYLEEKGQDNKNTTAYLKDDREEDQKTTFTSLHWGKEYCVSVKLETYGNLPTSSVSNKQCLLLPEQEYYIIAISSLSFVGGLAFIAIIAACLLCYLKRPEKTPAALKSPASGWLPLYVEDGTVEVVTDKGWFLSPYRKDMKDGVKDPISHLTVTEDNEEEERRTSMDSGLSMESNSNNEENPPTRQDDSGCGSMGGPESTTSSQTDYPLENERADSIQKREDSGVGLGCQMISCMNLDGQDSGPLKESAAGGNYRSQSPSDVQMQASDDEETFKQILPDLVLAEVVTGYRAGPQSCICSGAGQCIWCHQQGHDGAKVIKQYRKVSIENGLLVSQSDLIDSYKGDVTHPGYSREKQTDTHMMDDLESNFFPLRDFPLLTSLSPLPLVKCGQDFNMNNVSLSLCDVQLTID</sequence>
<feature type="compositionally biased region" description="Polar residues" evidence="1">
    <location>
        <begin position="419"/>
        <end position="431"/>
    </location>
</feature>
<reference evidence="5" key="1">
    <citation type="submission" date="2025-08" db="UniProtKB">
        <authorList>
            <consortium name="Ensembl"/>
        </authorList>
    </citation>
    <scope>IDENTIFICATION</scope>
</reference>
<dbReference type="InterPro" id="IPR050650">
    <property type="entry name" value="Type-II_Cytokine-TF_Rcpt"/>
</dbReference>
<keyword evidence="2" id="KW-0472">Membrane</keyword>
<organism evidence="5 6">
    <name type="scientific">Oreochromis aureus</name>
    <name type="common">Israeli tilapia</name>
    <name type="synonym">Chromis aureus</name>
    <dbReference type="NCBI Taxonomy" id="47969"/>
    <lineage>
        <taxon>Eukaryota</taxon>
        <taxon>Metazoa</taxon>
        <taxon>Chordata</taxon>
        <taxon>Craniata</taxon>
        <taxon>Vertebrata</taxon>
        <taxon>Euteleostomi</taxon>
        <taxon>Actinopterygii</taxon>
        <taxon>Neopterygii</taxon>
        <taxon>Teleostei</taxon>
        <taxon>Neoteleostei</taxon>
        <taxon>Acanthomorphata</taxon>
        <taxon>Ovalentaria</taxon>
        <taxon>Cichlomorphae</taxon>
        <taxon>Cichliformes</taxon>
        <taxon>Cichlidae</taxon>
        <taxon>African cichlids</taxon>
        <taxon>Pseudocrenilabrinae</taxon>
        <taxon>Oreochromini</taxon>
        <taxon>Oreochromis</taxon>
    </lineage>
</organism>
<dbReference type="InterPro" id="IPR036116">
    <property type="entry name" value="FN3_sf"/>
</dbReference>
<dbReference type="Proteomes" id="UP000472276">
    <property type="component" value="Unassembled WGS sequence"/>
</dbReference>
<feature type="region of interest" description="Disordered" evidence="1">
    <location>
        <begin position="312"/>
        <end position="374"/>
    </location>
</feature>
<gene>
    <name evidence="5" type="primary">IL10RA</name>
</gene>
<keyword evidence="2" id="KW-0812">Transmembrane</keyword>
<proteinExistence type="predicted"/>
<keyword evidence="2" id="KW-1133">Transmembrane helix</keyword>
<protein>
    <submittedName>
        <fullName evidence="5">Uncharacterized protein</fullName>
    </submittedName>
</protein>
<evidence type="ECO:0000256" key="2">
    <source>
        <dbReference type="SAM" id="Phobius"/>
    </source>
</evidence>